<dbReference type="PANTHER" id="PTHR47939">
    <property type="entry name" value="MEMBRANE-ASSOCIATED SALT-INDUCIBLE PROTEIN-LIKE"/>
    <property type="match status" value="1"/>
</dbReference>
<evidence type="ECO:0000313" key="1">
    <source>
        <dbReference type="EMBL" id="EPZ31264.1"/>
    </source>
</evidence>
<accession>A0A075ANB3</accession>
<dbReference type="HOGENOM" id="CLU_385936_0_0_1"/>
<evidence type="ECO:0000313" key="2">
    <source>
        <dbReference type="Proteomes" id="UP000030755"/>
    </source>
</evidence>
<organism evidence="1 2">
    <name type="scientific">Rozella allomycis (strain CSF55)</name>
    <dbReference type="NCBI Taxonomy" id="988480"/>
    <lineage>
        <taxon>Eukaryota</taxon>
        <taxon>Fungi</taxon>
        <taxon>Fungi incertae sedis</taxon>
        <taxon>Cryptomycota</taxon>
        <taxon>Cryptomycota incertae sedis</taxon>
        <taxon>Rozella</taxon>
    </lineage>
</organism>
<keyword evidence="2" id="KW-1185">Reference proteome</keyword>
<dbReference type="STRING" id="988480.A0A075ANB3"/>
<evidence type="ECO:0008006" key="3">
    <source>
        <dbReference type="Google" id="ProtNLM"/>
    </source>
</evidence>
<protein>
    <recommendedName>
        <fullName evidence="3">Pentacotripeptide-repeat region of PRORP domain-containing protein</fullName>
    </recommendedName>
</protein>
<dbReference type="PANTHER" id="PTHR47939:SF5">
    <property type="entry name" value="PENTACOTRIPEPTIDE-REPEAT REGION OF PRORP DOMAIN-CONTAINING PROTEIN"/>
    <property type="match status" value="1"/>
</dbReference>
<dbReference type="Proteomes" id="UP000030755">
    <property type="component" value="Unassembled WGS sequence"/>
</dbReference>
<dbReference type="InterPro" id="IPR011990">
    <property type="entry name" value="TPR-like_helical_dom_sf"/>
</dbReference>
<reference evidence="1 2" key="1">
    <citation type="journal article" date="2013" name="Curr. Biol.">
        <title>Shared signatures of parasitism and phylogenomics unite Cryptomycota and microsporidia.</title>
        <authorList>
            <person name="James T.Y."/>
            <person name="Pelin A."/>
            <person name="Bonen L."/>
            <person name="Ahrendt S."/>
            <person name="Sain D."/>
            <person name="Corradi N."/>
            <person name="Stajich J.E."/>
        </authorList>
    </citation>
    <scope>NUCLEOTIDE SEQUENCE [LARGE SCALE GENOMIC DNA]</scope>
    <source>
        <strain evidence="1 2">CSF55</strain>
    </source>
</reference>
<dbReference type="AlphaFoldDB" id="A0A075ANB3"/>
<dbReference type="OrthoDB" id="185373at2759"/>
<dbReference type="Gene3D" id="1.25.40.10">
    <property type="entry name" value="Tetratricopeptide repeat domain"/>
    <property type="match status" value="3"/>
</dbReference>
<gene>
    <name evidence="1" type="ORF">O9G_000909</name>
</gene>
<dbReference type="InterPro" id="IPR050667">
    <property type="entry name" value="PPR-containing_protein"/>
</dbReference>
<dbReference type="EMBL" id="KE561265">
    <property type="protein sequence ID" value="EPZ31264.1"/>
    <property type="molecule type" value="Genomic_DNA"/>
</dbReference>
<name>A0A075ANB3_ROZAC</name>
<sequence>MENKPHAILAKGMIETRDLMNLLDEFYSKYVIEDNSREEFKRLCDFILDFDGPCFNEQILQCILQYYDKMKEVDKIQELAKVALERKKIDNKLTIDVLKNVMRKNGIDEINVDDIKVYDIPKELLVINVSCNENVTNDVKSYEKPLLDLQTLSSSSIEKYFKELSKHNQKEEFWREFESLSKHFAIFSPKTVEEILNFAVRHNDFQRAYKIFEQCYQFKSIFTKKMFEVKLETLKRLGKFDMLFKLFNRYRSNKKYLSVEMFESVISGCLQYKRTLNAFDEFMFMKKLSFKTSNKILEVLLNELLTTNSTLVKTKDDYYFLMIVNEIETNLKFNEKPSALLMDYIIRKFGANGKINECVAWFNRLNDLKIPIEKSHIKALIWSFSRNGAIQNSNEILSLNKDLPLDILGELYEEHLLALLANKDSLNDSIVFSAMKEKGMPFSQTFFSSHNVDQSHVWLERAIKENAYLETKSYVTFIKLLFSAGNPDKAEEVYNLALTRLDNVKTSLFNVMMEYYLNFKDFDKIDKVLDDMKRLHVEWNAYTISFLMRKYILLKDLDNALKYSDFKRLGYFGSYFQLGVFLMQLVDLCIELNRPSLAFPIIQNLCSDGYKVYLQTYIRLLDNCSTNKDSETGMKIIKAILDKGSPDSDFCEHALAFLNEVDNLEAAKELISIMKNDEIQLTSSGAKSFAELLEKNNLDATIYKSYSYYNSKQIKY</sequence>
<proteinExistence type="predicted"/>